<sequence length="119" mass="12566">MARDGTSPSAKGKGKAYALPTRASPRLEVLRAQALPSSSAPTLPPSNHPAPAPPAVPAPAAGRKTTWISVKPVRRSSGEEEPLGDDPCYWQYDDFSDWQNADPSDSSEGCCTRPPPAVL</sequence>
<feature type="compositionally biased region" description="Polar residues" evidence="1">
    <location>
        <begin position="97"/>
        <end position="109"/>
    </location>
</feature>
<gene>
    <name evidence="2" type="ORF">PIB30_095050</name>
</gene>
<comment type="caution">
    <text evidence="2">The sequence shown here is derived from an EMBL/GenBank/DDBJ whole genome shotgun (WGS) entry which is preliminary data.</text>
</comment>
<evidence type="ECO:0000313" key="2">
    <source>
        <dbReference type="EMBL" id="MED6225590.1"/>
    </source>
</evidence>
<protein>
    <submittedName>
        <fullName evidence="2">Uncharacterized protein</fullName>
    </submittedName>
</protein>
<feature type="compositionally biased region" description="Pro residues" evidence="1">
    <location>
        <begin position="42"/>
        <end position="57"/>
    </location>
</feature>
<organism evidence="2 3">
    <name type="scientific">Stylosanthes scabra</name>
    <dbReference type="NCBI Taxonomy" id="79078"/>
    <lineage>
        <taxon>Eukaryota</taxon>
        <taxon>Viridiplantae</taxon>
        <taxon>Streptophyta</taxon>
        <taxon>Embryophyta</taxon>
        <taxon>Tracheophyta</taxon>
        <taxon>Spermatophyta</taxon>
        <taxon>Magnoliopsida</taxon>
        <taxon>eudicotyledons</taxon>
        <taxon>Gunneridae</taxon>
        <taxon>Pentapetalae</taxon>
        <taxon>rosids</taxon>
        <taxon>fabids</taxon>
        <taxon>Fabales</taxon>
        <taxon>Fabaceae</taxon>
        <taxon>Papilionoideae</taxon>
        <taxon>50 kb inversion clade</taxon>
        <taxon>dalbergioids sensu lato</taxon>
        <taxon>Dalbergieae</taxon>
        <taxon>Pterocarpus clade</taxon>
        <taxon>Stylosanthes</taxon>
    </lineage>
</organism>
<reference evidence="2 3" key="1">
    <citation type="journal article" date="2023" name="Plants (Basel)">
        <title>Bridging the Gap: Combining Genomics and Transcriptomics Approaches to Understand Stylosanthes scabra, an Orphan Legume from the Brazilian Caatinga.</title>
        <authorList>
            <person name="Ferreira-Neto J.R.C."/>
            <person name="da Silva M.D."/>
            <person name="Binneck E."/>
            <person name="de Melo N.F."/>
            <person name="da Silva R.H."/>
            <person name="de Melo A.L.T.M."/>
            <person name="Pandolfi V."/>
            <person name="Bustamante F.O."/>
            <person name="Brasileiro-Vidal A.C."/>
            <person name="Benko-Iseppon A.M."/>
        </authorList>
    </citation>
    <scope>NUCLEOTIDE SEQUENCE [LARGE SCALE GENOMIC DNA]</scope>
    <source>
        <tissue evidence="2">Leaves</tissue>
    </source>
</reference>
<dbReference type="Proteomes" id="UP001341840">
    <property type="component" value="Unassembled WGS sequence"/>
</dbReference>
<feature type="region of interest" description="Disordered" evidence="1">
    <location>
        <begin position="1"/>
        <end position="119"/>
    </location>
</feature>
<name>A0ABU6ZU92_9FABA</name>
<evidence type="ECO:0000313" key="3">
    <source>
        <dbReference type="Proteomes" id="UP001341840"/>
    </source>
</evidence>
<evidence type="ECO:0000256" key="1">
    <source>
        <dbReference type="SAM" id="MobiDB-lite"/>
    </source>
</evidence>
<dbReference type="EMBL" id="JASCZI010274004">
    <property type="protein sequence ID" value="MED6225590.1"/>
    <property type="molecule type" value="Genomic_DNA"/>
</dbReference>
<keyword evidence="3" id="KW-1185">Reference proteome</keyword>
<accession>A0ABU6ZU92</accession>
<proteinExistence type="predicted"/>